<evidence type="ECO:0000313" key="3">
    <source>
        <dbReference type="Proteomes" id="UP000223982"/>
    </source>
</evidence>
<reference evidence="2 3" key="1">
    <citation type="submission" date="2017-02" db="EMBL/GenBank/DDBJ databases">
        <title>Prevalence of linear plasmids in Propionibacterium acnes isolates obtained from cancerous prostatic tissue.</title>
        <authorList>
            <person name="Davidsson S."/>
            <person name="Bruggemann H."/>
        </authorList>
    </citation>
    <scope>NUCLEOTIDE SEQUENCE [LARGE SCALE GENOMIC DNA]</scope>
    <source>
        <strain evidence="2 3">09-9</strain>
    </source>
</reference>
<feature type="region of interest" description="Disordered" evidence="1">
    <location>
        <begin position="20"/>
        <end position="81"/>
    </location>
</feature>
<protein>
    <submittedName>
        <fullName evidence="2">Uncharacterized protein</fullName>
    </submittedName>
</protein>
<name>A0AA44U6P3_CUTAC</name>
<comment type="caution">
    <text evidence="2">The sequence shown here is derived from an EMBL/GenBank/DDBJ whole genome shotgun (WGS) entry which is preliminary data.</text>
</comment>
<evidence type="ECO:0000256" key="1">
    <source>
        <dbReference type="SAM" id="MobiDB-lite"/>
    </source>
</evidence>
<sequence length="105" mass="11352">MKVSSHTDRFSELFIRSDGEVGSCGRANRQPPSASERQQRARGSGGATSGAGSLGHSVTSCHAEPTYHSRDPSTTRSTRTMRTPLMMCCLERGFMDDTLCQPATL</sequence>
<dbReference type="EMBL" id="LKVB01000002">
    <property type="protein sequence ID" value="PHJ28350.1"/>
    <property type="molecule type" value="Genomic_DNA"/>
</dbReference>
<evidence type="ECO:0000313" key="2">
    <source>
        <dbReference type="EMBL" id="PHJ28350.1"/>
    </source>
</evidence>
<organism evidence="2 3">
    <name type="scientific">Cutibacterium acnes</name>
    <name type="common">Propionibacterium acnes</name>
    <dbReference type="NCBI Taxonomy" id="1747"/>
    <lineage>
        <taxon>Bacteria</taxon>
        <taxon>Bacillati</taxon>
        <taxon>Actinomycetota</taxon>
        <taxon>Actinomycetes</taxon>
        <taxon>Propionibacteriales</taxon>
        <taxon>Propionibacteriaceae</taxon>
        <taxon>Cutibacterium</taxon>
    </lineage>
</organism>
<gene>
    <name evidence="2" type="ORF">APS60_02575</name>
</gene>
<dbReference type="AlphaFoldDB" id="A0AA44U6P3"/>
<accession>A0AA44U6P3</accession>
<dbReference type="Proteomes" id="UP000223982">
    <property type="component" value="Unassembled WGS sequence"/>
</dbReference>
<feature type="compositionally biased region" description="Gly residues" evidence="1">
    <location>
        <begin position="43"/>
        <end position="53"/>
    </location>
</feature>
<proteinExistence type="predicted"/>